<dbReference type="Pfam" id="PF00038">
    <property type="entry name" value="Filament"/>
    <property type="match status" value="1"/>
</dbReference>
<proteinExistence type="predicted"/>
<sequence length="376" mass="37934">MAGGAGGVGVRASQASRSFSSTLGSGFGAGAGSGGASSLVVTTDDSLFGNEKFQMQNLNDRLASYLAKVAALEKANGELEQKIRQFVENRAGPSTQDYSDYLKTIADLQDKIKDAAVAKGSVVLSVDNAKLAQDDFRIKSVCLSACLSVRLSVRLSQTPGNADGLSEGGEGVDEEQPPGGPGGHEGSDERSGECGGGRVPPEGPPEGPGGHPGALRDGGQQEPEGPGELVPDQDGDALAGGGDHRADAEVLLLGGEGGQGAAPGPGDRTAVPAQHETVPGKHPLGHQEPFHHAAQRVPGAGVQPGAAADAAQGRPGAPEPGLPDAAGHQDQAGAGDRAVPPAAGRRRGQARLGNHCGGPQVSLDQESLLPDWQRNF</sequence>
<evidence type="ECO:0000259" key="5">
    <source>
        <dbReference type="PROSITE" id="PS51842"/>
    </source>
</evidence>
<feature type="region of interest" description="Disordered" evidence="4">
    <location>
        <begin position="157"/>
        <end position="376"/>
    </location>
</feature>
<dbReference type="EMBL" id="CAAE01007511">
    <property type="protein sequence ID" value="CAF90380.1"/>
    <property type="molecule type" value="Genomic_DNA"/>
</dbReference>
<reference evidence="6" key="1">
    <citation type="journal article" date="2004" name="Nature">
        <title>Genome duplication in the teleost fish Tetraodon nigroviridis reveals the early vertebrate proto-karyotype.</title>
        <authorList>
            <person name="Jaillon O."/>
            <person name="Aury J.-M."/>
            <person name="Brunet F."/>
            <person name="Petit J.-L."/>
            <person name="Stange-Thomann N."/>
            <person name="Mauceli E."/>
            <person name="Bouneau L."/>
            <person name="Fischer C."/>
            <person name="Ozouf-Costaz C."/>
            <person name="Bernot A."/>
            <person name="Nicaud S."/>
            <person name="Jaffe D."/>
            <person name="Fisher S."/>
            <person name="Lutfalla G."/>
            <person name="Dossat C."/>
            <person name="Segurens B."/>
            <person name="Dasilva C."/>
            <person name="Salanoubat M."/>
            <person name="Levy M."/>
            <person name="Boudet N."/>
            <person name="Castellano S."/>
            <person name="Anthouard V."/>
            <person name="Jubin C."/>
            <person name="Castelli V."/>
            <person name="Katinka M."/>
            <person name="Vacherie B."/>
            <person name="Biemont C."/>
            <person name="Skalli Z."/>
            <person name="Cattolico L."/>
            <person name="Poulain J."/>
            <person name="De Berardinis V."/>
            <person name="Cruaud C."/>
            <person name="Duprat S."/>
            <person name="Brottier P."/>
            <person name="Coutanceau J.-P."/>
            <person name="Gouzy J."/>
            <person name="Parra G."/>
            <person name="Lardier G."/>
            <person name="Chapple C."/>
            <person name="McKernan K.J."/>
            <person name="McEwan P."/>
            <person name="Bosak S."/>
            <person name="Kellis M."/>
            <person name="Volff J.-N."/>
            <person name="Guigo R."/>
            <person name="Zody M.C."/>
            <person name="Mesirov J."/>
            <person name="Lindblad-Toh K."/>
            <person name="Birren B."/>
            <person name="Nusbaum C."/>
            <person name="Kahn D."/>
            <person name="Robinson-Rechavi M."/>
            <person name="Laudet V."/>
            <person name="Schachter V."/>
            <person name="Quetier F."/>
            <person name="Saurin W."/>
            <person name="Scarpelli C."/>
            <person name="Wincker P."/>
            <person name="Lander E.S."/>
            <person name="Weissenbach J."/>
            <person name="Roest Crollius H."/>
        </authorList>
    </citation>
    <scope>NUCLEOTIDE SEQUENCE [LARGE SCALE GENOMIC DNA]</scope>
</reference>
<feature type="coiled-coil region" evidence="3">
    <location>
        <begin position="55"/>
        <end position="89"/>
    </location>
</feature>
<evidence type="ECO:0000313" key="6">
    <source>
        <dbReference type="EMBL" id="CAF90380.1"/>
    </source>
</evidence>
<reference evidence="6" key="2">
    <citation type="submission" date="2004-02" db="EMBL/GenBank/DDBJ databases">
        <authorList>
            <consortium name="Genoscope"/>
            <consortium name="Whitehead Institute Centre for Genome Research"/>
        </authorList>
    </citation>
    <scope>NUCLEOTIDE SEQUENCE</scope>
</reference>
<dbReference type="GO" id="GO:0005198">
    <property type="term" value="F:structural molecule activity"/>
    <property type="evidence" value="ECO:0007669"/>
    <property type="project" value="InterPro"/>
</dbReference>
<keyword evidence="2 3" id="KW-0175">Coiled coil</keyword>
<dbReference type="KEGG" id="tng:GSTEN00004636G001"/>
<dbReference type="InterPro" id="IPR039008">
    <property type="entry name" value="IF_rod_dom"/>
</dbReference>
<dbReference type="PROSITE" id="PS51842">
    <property type="entry name" value="IF_ROD_2"/>
    <property type="match status" value="1"/>
</dbReference>
<evidence type="ECO:0000256" key="4">
    <source>
        <dbReference type="SAM" id="MobiDB-lite"/>
    </source>
</evidence>
<dbReference type="InterPro" id="IPR002957">
    <property type="entry name" value="Keratin_I"/>
</dbReference>
<feature type="compositionally biased region" description="Gly residues" evidence="4">
    <location>
        <begin position="254"/>
        <end position="263"/>
    </location>
</feature>
<protein>
    <submittedName>
        <fullName evidence="6">(spotted green pufferfish) hypothetical protein</fullName>
    </submittedName>
</protein>
<comment type="caution">
    <text evidence="6">The sequence shown here is derived from an EMBL/GenBank/DDBJ whole genome shotgun (WGS) entry which is preliminary data.</text>
</comment>
<feature type="compositionally biased region" description="Low complexity" evidence="4">
    <location>
        <begin position="218"/>
        <end position="228"/>
    </location>
</feature>
<dbReference type="AlphaFoldDB" id="Q4T9Q2"/>
<evidence type="ECO:0000256" key="2">
    <source>
        <dbReference type="ARBA" id="ARBA00023054"/>
    </source>
</evidence>
<dbReference type="OrthoDB" id="8953088at2759"/>
<organism evidence="6">
    <name type="scientific">Tetraodon nigroviridis</name>
    <name type="common">Spotted green pufferfish</name>
    <name type="synonym">Chelonodon nigroviridis</name>
    <dbReference type="NCBI Taxonomy" id="99883"/>
    <lineage>
        <taxon>Eukaryota</taxon>
        <taxon>Metazoa</taxon>
        <taxon>Chordata</taxon>
        <taxon>Craniata</taxon>
        <taxon>Vertebrata</taxon>
        <taxon>Euteleostomi</taxon>
        <taxon>Actinopterygii</taxon>
        <taxon>Neopterygii</taxon>
        <taxon>Teleostei</taxon>
        <taxon>Neoteleostei</taxon>
        <taxon>Acanthomorphata</taxon>
        <taxon>Eupercaria</taxon>
        <taxon>Tetraodontiformes</taxon>
        <taxon>Tetradontoidea</taxon>
        <taxon>Tetraodontidae</taxon>
        <taxon>Tetraodon</taxon>
    </lineage>
</organism>
<dbReference type="GO" id="GO:0005882">
    <property type="term" value="C:intermediate filament"/>
    <property type="evidence" value="ECO:0007669"/>
    <property type="project" value="UniProtKB-KW"/>
</dbReference>
<dbReference type="PANTHER" id="PTHR23239">
    <property type="entry name" value="INTERMEDIATE FILAMENT"/>
    <property type="match status" value="1"/>
</dbReference>
<feature type="domain" description="IF rod" evidence="5">
    <location>
        <begin position="51"/>
        <end position="376"/>
    </location>
</feature>
<dbReference type="PANTHER" id="PTHR23239:SF367">
    <property type="entry name" value="KERATIN 15-RELATED"/>
    <property type="match status" value="1"/>
</dbReference>
<accession>Q4T9Q2</accession>
<evidence type="ECO:0000256" key="1">
    <source>
        <dbReference type="ARBA" id="ARBA00022754"/>
    </source>
</evidence>
<name>Q4T9Q2_TETNG</name>
<gene>
    <name evidence="6" type="ORF">GSTENG00004636001</name>
</gene>
<feature type="compositionally biased region" description="Low complexity" evidence="4">
    <location>
        <begin position="296"/>
        <end position="316"/>
    </location>
</feature>
<keyword evidence="1" id="KW-0403">Intermediate filament</keyword>
<feature type="compositionally biased region" description="Low complexity" evidence="4">
    <location>
        <begin position="324"/>
        <end position="343"/>
    </location>
</feature>
<dbReference type="SUPFAM" id="SSF64593">
    <property type="entry name" value="Intermediate filament protein, coiled coil region"/>
    <property type="match status" value="1"/>
</dbReference>
<evidence type="ECO:0000256" key="3">
    <source>
        <dbReference type="SAM" id="Coils"/>
    </source>
</evidence>